<dbReference type="PANTHER" id="PTHR11474:SF126">
    <property type="entry name" value="TYROSINASE-LIKE PROTEIN TYR-1-RELATED"/>
    <property type="match status" value="1"/>
</dbReference>
<gene>
    <name evidence="6" type="primary">SSCI22150.1</name>
</gene>
<feature type="compositionally biased region" description="Polar residues" evidence="3">
    <location>
        <begin position="171"/>
        <end position="182"/>
    </location>
</feature>
<name>A0A0F7RVY0_9BASI</name>
<keyword evidence="2" id="KW-0186">Copper</keyword>
<dbReference type="PROSITE" id="PS00497">
    <property type="entry name" value="TYROSINASE_1"/>
    <property type="match status" value="1"/>
</dbReference>
<evidence type="ECO:0000256" key="4">
    <source>
        <dbReference type="SAM" id="SignalP"/>
    </source>
</evidence>
<dbReference type="GO" id="GO:0046872">
    <property type="term" value="F:metal ion binding"/>
    <property type="evidence" value="ECO:0007669"/>
    <property type="project" value="UniProtKB-KW"/>
</dbReference>
<dbReference type="EMBL" id="CCFA01001163">
    <property type="protein sequence ID" value="CDR99493.1"/>
    <property type="molecule type" value="Genomic_DNA"/>
</dbReference>
<feature type="chain" id="PRO_5002521875" description="Tyrosinase copper-binding domain-containing protein" evidence="4">
    <location>
        <begin position="29"/>
        <end position="635"/>
    </location>
</feature>
<feature type="region of interest" description="Disordered" evidence="3">
    <location>
        <begin position="132"/>
        <end position="268"/>
    </location>
</feature>
<dbReference type="InterPro" id="IPR050316">
    <property type="entry name" value="Tyrosinase/Hemocyanin"/>
</dbReference>
<dbReference type="InterPro" id="IPR008922">
    <property type="entry name" value="Di-copper_centre_dom_sf"/>
</dbReference>
<evidence type="ECO:0000256" key="1">
    <source>
        <dbReference type="ARBA" id="ARBA00022723"/>
    </source>
</evidence>
<feature type="region of interest" description="Disordered" evidence="3">
    <location>
        <begin position="569"/>
        <end position="588"/>
    </location>
</feature>
<keyword evidence="4" id="KW-0732">Signal</keyword>
<evidence type="ECO:0000256" key="2">
    <source>
        <dbReference type="ARBA" id="ARBA00023008"/>
    </source>
</evidence>
<dbReference type="PANTHER" id="PTHR11474">
    <property type="entry name" value="TYROSINASE FAMILY MEMBER"/>
    <property type="match status" value="1"/>
</dbReference>
<dbReference type="Pfam" id="PF00264">
    <property type="entry name" value="Tyrosinase"/>
    <property type="match status" value="1"/>
</dbReference>
<evidence type="ECO:0000256" key="3">
    <source>
        <dbReference type="SAM" id="MobiDB-lite"/>
    </source>
</evidence>
<dbReference type="Gene3D" id="1.10.1280.10">
    <property type="entry name" value="Di-copper center containing domain from catechol oxidase"/>
    <property type="match status" value="1"/>
</dbReference>
<dbReference type="Proteomes" id="UP000242770">
    <property type="component" value="Unassembled WGS sequence"/>
</dbReference>
<reference evidence="7" key="1">
    <citation type="submission" date="2014-06" db="EMBL/GenBank/DDBJ databases">
        <authorList>
            <person name="Berkman P.J."/>
        </authorList>
    </citation>
    <scope>NUCLEOTIDE SEQUENCE [LARGE SCALE GENOMIC DNA]</scope>
</reference>
<evidence type="ECO:0000259" key="5">
    <source>
        <dbReference type="PROSITE" id="PS00497"/>
    </source>
</evidence>
<keyword evidence="7" id="KW-1185">Reference proteome</keyword>
<feature type="domain" description="Tyrosinase copper-binding" evidence="5">
    <location>
        <begin position="383"/>
        <end position="400"/>
    </location>
</feature>
<organism evidence="6 7">
    <name type="scientific">Sporisorium scitamineum</name>
    <dbReference type="NCBI Taxonomy" id="49012"/>
    <lineage>
        <taxon>Eukaryota</taxon>
        <taxon>Fungi</taxon>
        <taxon>Dikarya</taxon>
        <taxon>Basidiomycota</taxon>
        <taxon>Ustilaginomycotina</taxon>
        <taxon>Ustilaginomycetes</taxon>
        <taxon>Ustilaginales</taxon>
        <taxon>Ustilaginaceae</taxon>
        <taxon>Sporisorium</taxon>
    </lineage>
</organism>
<feature type="compositionally biased region" description="Low complexity" evidence="3">
    <location>
        <begin position="241"/>
        <end position="257"/>
    </location>
</feature>
<protein>
    <recommendedName>
        <fullName evidence="5">Tyrosinase copper-binding domain-containing protein</fullName>
    </recommendedName>
</protein>
<dbReference type="SUPFAM" id="SSF48056">
    <property type="entry name" value="Di-copper centre-containing domain"/>
    <property type="match status" value="1"/>
</dbReference>
<dbReference type="STRING" id="49012.A0A0F7RVY0"/>
<dbReference type="InterPro" id="IPR002227">
    <property type="entry name" value="Tyrosinase_Cu-bd"/>
</dbReference>
<feature type="signal peptide" evidence="4">
    <location>
        <begin position="1"/>
        <end position="28"/>
    </location>
</feature>
<proteinExistence type="predicted"/>
<dbReference type="GO" id="GO:0016491">
    <property type="term" value="F:oxidoreductase activity"/>
    <property type="evidence" value="ECO:0007669"/>
    <property type="project" value="InterPro"/>
</dbReference>
<accession>A0A0F7RVY0</accession>
<evidence type="ECO:0000313" key="6">
    <source>
        <dbReference type="EMBL" id="CDR99493.1"/>
    </source>
</evidence>
<evidence type="ECO:0000313" key="7">
    <source>
        <dbReference type="Proteomes" id="UP000242770"/>
    </source>
</evidence>
<keyword evidence="1" id="KW-0479">Metal-binding</keyword>
<dbReference type="AlphaFoldDB" id="A0A0F7RVY0"/>
<sequence>MKFAPSTTRHLPLLFTLTLSLLALSVQAKHLSSPHAKTSHLLHCLGHAASAKADRAKVEALIAANPNPADDRVWSQLLPREWGFKGHDAPGGDTWTPVDGATQTVKDRVSRQHQKLIRCAKRLQMDVMRDADGDAKPADQAQEPRVLPDMFGGSGFKQGAVAPGDLDASAAQKSNPDGTLSSLPPGGLNPAADAQKPNPDGTLSSTHPGQKLAPGLGPDQVSVAPALTNDPLEKNMPKTLPGTAAAADTDPAQQGAAVAGHPLPAGTDPQTMAAIAAVAANMTNNGAQTDPNGQKSAVPGQLNLALANDATADQSEADGTASTCTNPLIRKEYSSLTRGEKKAFVEAIKCVRSKPSRFNPDLPEWNAADDWTLLHIRMVRYVHFTAYFTVFHRGFTAIVERDLNDCGFKFGIPWVDWTKTASDPSTNPVFDSDPEFGLGTDGKGDNSSCPWNTGLAVTDGALADHTFNAPFQHRLCRQFNNLDVHTPNPHFGSNCTTFINADFIKGLGATHDDGKFFDFSSALEISTHLSMHTCVGGNLAWLSSSPNDILFHTHHSCVDNLFGGWQKKSGKNKRAFHGPKQQQKNGKHPEWTAKVTDVINFQPLAENVMVRDLLDHESGAWGGRMCYRYDYNIEM</sequence>